<dbReference type="Pfam" id="PF16119">
    <property type="entry name" value="DUF4835"/>
    <property type="match status" value="1"/>
</dbReference>
<proteinExistence type="predicted"/>
<dbReference type="KEGG" id="falb:HYN59_11160"/>
<reference evidence="2 3" key="1">
    <citation type="submission" date="2018-04" db="EMBL/GenBank/DDBJ databases">
        <title>Genome sequencing of Flavobacterium sp. HYN0059.</title>
        <authorList>
            <person name="Yi H."/>
            <person name="Baek C."/>
        </authorList>
    </citation>
    <scope>NUCLEOTIDE SEQUENCE [LARGE SCALE GENOMIC DNA]</scope>
    <source>
        <strain evidence="2 3">HYN0059</strain>
    </source>
</reference>
<evidence type="ECO:0000256" key="1">
    <source>
        <dbReference type="SAM" id="SignalP"/>
    </source>
</evidence>
<evidence type="ECO:0000313" key="2">
    <source>
        <dbReference type="EMBL" id="AWH85630.1"/>
    </source>
</evidence>
<feature type="signal peptide" evidence="1">
    <location>
        <begin position="1"/>
        <end position="18"/>
    </location>
</feature>
<dbReference type="InterPro" id="IPR032274">
    <property type="entry name" value="DUF4835"/>
</dbReference>
<keyword evidence="1" id="KW-0732">Signal</keyword>
<name>A0A2S1QZ08_9FLAO</name>
<dbReference type="EMBL" id="CP029186">
    <property type="protein sequence ID" value="AWH85630.1"/>
    <property type="molecule type" value="Genomic_DNA"/>
</dbReference>
<accession>A0A2S1QZ08</accession>
<sequence>MYKWIGLLLVFFSFTAKAQELNCNLKVNYQMITDANPQVFKTLERALSDVMNNTKWSTRNFARSERIDCTMVFTITAYDSGSFSATLQVQSSRPVFNSTYSSPVFNFNDKDISFRYTEGENLIYNPNSADSNLMAVISFYANIIIGLDADTFQKNGGTKYYEAAQNMASLAQGGNYKGWSQQESGNQNRYFLINNIMSNTFTPFREALYNYHFLALDKMADNQKEAKEKAIVAIKELSQLHSVRPNSLLMRVFFDAKADEVVGIFSSGPAVTMTGLVETLNRISPLNGSKWNNIK</sequence>
<feature type="chain" id="PRO_5015707587" evidence="1">
    <location>
        <begin position="19"/>
        <end position="295"/>
    </location>
</feature>
<dbReference type="Proteomes" id="UP000244929">
    <property type="component" value="Chromosome"/>
</dbReference>
<dbReference type="RefSeq" id="WP_108778332.1">
    <property type="nucleotide sequence ID" value="NZ_CP029186.1"/>
</dbReference>
<organism evidence="2 3">
    <name type="scientific">Flavobacterium album</name>
    <dbReference type="NCBI Taxonomy" id="2175091"/>
    <lineage>
        <taxon>Bacteria</taxon>
        <taxon>Pseudomonadati</taxon>
        <taxon>Bacteroidota</taxon>
        <taxon>Flavobacteriia</taxon>
        <taxon>Flavobacteriales</taxon>
        <taxon>Flavobacteriaceae</taxon>
        <taxon>Flavobacterium</taxon>
    </lineage>
</organism>
<gene>
    <name evidence="2" type="ORF">HYN59_11160</name>
</gene>
<protein>
    <submittedName>
        <fullName evidence="2">DUF4835 domain-containing protein</fullName>
    </submittedName>
</protein>
<dbReference type="AlphaFoldDB" id="A0A2S1QZ08"/>
<keyword evidence="3" id="KW-1185">Reference proteome</keyword>
<dbReference type="OrthoDB" id="9773381at2"/>
<evidence type="ECO:0000313" key="3">
    <source>
        <dbReference type="Proteomes" id="UP000244929"/>
    </source>
</evidence>